<evidence type="ECO:0000313" key="3">
    <source>
        <dbReference type="EMBL" id="MFC0625072.1"/>
    </source>
</evidence>
<keyword evidence="1" id="KW-0511">Multifunctional enzyme</keyword>
<organism evidence="3 4">
    <name type="scientific">Kribbella deserti</name>
    <dbReference type="NCBI Taxonomy" id="1926257"/>
    <lineage>
        <taxon>Bacteria</taxon>
        <taxon>Bacillati</taxon>
        <taxon>Actinomycetota</taxon>
        <taxon>Actinomycetes</taxon>
        <taxon>Propionibacteriales</taxon>
        <taxon>Kribbellaceae</taxon>
        <taxon>Kribbella</taxon>
    </lineage>
</organism>
<feature type="domain" description="Polyketide synthase NorB/C/GfsB-E-like docking" evidence="2">
    <location>
        <begin position="2"/>
        <end position="30"/>
    </location>
</feature>
<protein>
    <submittedName>
        <fullName evidence="3">Polyketide synthase docking domain-containing protein</fullName>
    </submittedName>
</protein>
<gene>
    <name evidence="3" type="ORF">ACFFGN_13420</name>
</gene>
<dbReference type="EMBL" id="JBHLTC010000016">
    <property type="protein sequence ID" value="MFC0625072.1"/>
    <property type="molecule type" value="Genomic_DNA"/>
</dbReference>
<dbReference type="RefSeq" id="WP_380047108.1">
    <property type="nucleotide sequence ID" value="NZ_JBHLTC010000016.1"/>
</dbReference>
<feature type="non-terminal residue" evidence="3">
    <location>
        <position position="44"/>
    </location>
</feature>
<dbReference type="InterPro" id="IPR036299">
    <property type="entry name" value="Polyketide_synth_docking_sf"/>
</dbReference>
<evidence type="ECO:0000313" key="4">
    <source>
        <dbReference type="Proteomes" id="UP001589890"/>
    </source>
</evidence>
<sequence>MADEQQLREYLKRSLADVRTARNRVQELEDEVHEPIAIVGMACR</sequence>
<name>A0ABV6QN90_9ACTN</name>
<dbReference type="SUPFAM" id="SSF101173">
    <property type="entry name" value="Docking domain B of the erythromycin polyketide synthase (DEBS)"/>
    <property type="match status" value="1"/>
</dbReference>
<evidence type="ECO:0000259" key="2">
    <source>
        <dbReference type="Pfam" id="PF08990"/>
    </source>
</evidence>
<comment type="caution">
    <text evidence="3">The sequence shown here is derived from an EMBL/GenBank/DDBJ whole genome shotgun (WGS) entry which is preliminary data.</text>
</comment>
<dbReference type="InterPro" id="IPR015083">
    <property type="entry name" value="NorB/c/GfsB-D-like_docking"/>
</dbReference>
<accession>A0ABV6QN90</accession>
<reference evidence="3 4" key="1">
    <citation type="submission" date="2024-09" db="EMBL/GenBank/DDBJ databases">
        <authorList>
            <person name="Sun Q."/>
            <person name="Mori K."/>
        </authorList>
    </citation>
    <scope>NUCLEOTIDE SEQUENCE [LARGE SCALE GENOMIC DNA]</scope>
    <source>
        <strain evidence="3 4">CGMCC 1.15906</strain>
    </source>
</reference>
<evidence type="ECO:0000256" key="1">
    <source>
        <dbReference type="ARBA" id="ARBA00023268"/>
    </source>
</evidence>
<proteinExistence type="predicted"/>
<dbReference type="Proteomes" id="UP001589890">
    <property type="component" value="Unassembled WGS sequence"/>
</dbReference>
<dbReference type="Pfam" id="PF08990">
    <property type="entry name" value="Docking"/>
    <property type="match status" value="1"/>
</dbReference>
<keyword evidence="4" id="KW-1185">Reference proteome</keyword>